<protein>
    <recommendedName>
        <fullName evidence="3">MSP domain-containing protein</fullName>
    </recommendedName>
</protein>
<dbReference type="PANTHER" id="PTHR45912">
    <property type="entry name" value="CILIA- AND FLAGELLA-ASSOCIATED PROTEIN 47"/>
    <property type="match status" value="1"/>
</dbReference>
<feature type="non-terminal residue" evidence="1">
    <location>
        <position position="63"/>
    </location>
</feature>
<proteinExistence type="predicted"/>
<keyword evidence="2" id="KW-1185">Reference proteome</keyword>
<accession>A0ABN9GH70</accession>
<organism evidence="1 2">
    <name type="scientific">Staurois parvus</name>
    <dbReference type="NCBI Taxonomy" id="386267"/>
    <lineage>
        <taxon>Eukaryota</taxon>
        <taxon>Metazoa</taxon>
        <taxon>Chordata</taxon>
        <taxon>Craniata</taxon>
        <taxon>Vertebrata</taxon>
        <taxon>Euteleostomi</taxon>
        <taxon>Amphibia</taxon>
        <taxon>Batrachia</taxon>
        <taxon>Anura</taxon>
        <taxon>Neobatrachia</taxon>
        <taxon>Ranoidea</taxon>
        <taxon>Ranidae</taxon>
        <taxon>Staurois</taxon>
    </lineage>
</organism>
<reference evidence="1" key="1">
    <citation type="submission" date="2023-05" db="EMBL/GenBank/DDBJ databases">
        <authorList>
            <person name="Stuckert A."/>
        </authorList>
    </citation>
    <scope>NUCLEOTIDE SEQUENCE</scope>
</reference>
<dbReference type="Proteomes" id="UP001162483">
    <property type="component" value="Unassembled WGS sequence"/>
</dbReference>
<comment type="caution">
    <text evidence="1">The sequence shown here is derived from an EMBL/GenBank/DDBJ whole genome shotgun (WGS) entry which is preliminary data.</text>
</comment>
<dbReference type="PANTHER" id="PTHR45912:SF3">
    <property type="entry name" value="CILIA- AND FLAGELLA-ASSOCIATED PROTEIN 47"/>
    <property type="match status" value="1"/>
</dbReference>
<sequence>MKNCHFMCLKRQSRFDGPLHQIISRQVRLKNPSSKPLVYNATVVGRESADFLLPKGNTITIAP</sequence>
<dbReference type="EMBL" id="CATNWA010018557">
    <property type="protein sequence ID" value="CAI9608106.1"/>
    <property type="molecule type" value="Genomic_DNA"/>
</dbReference>
<evidence type="ECO:0000313" key="2">
    <source>
        <dbReference type="Proteomes" id="UP001162483"/>
    </source>
</evidence>
<evidence type="ECO:0008006" key="3">
    <source>
        <dbReference type="Google" id="ProtNLM"/>
    </source>
</evidence>
<evidence type="ECO:0000313" key="1">
    <source>
        <dbReference type="EMBL" id="CAI9608106.1"/>
    </source>
</evidence>
<gene>
    <name evidence="1" type="ORF">SPARVUS_LOCUS14050478</name>
</gene>
<name>A0ABN9GH70_9NEOB</name>